<reference evidence="1" key="3">
    <citation type="journal article" date="2017" name="Nature">
        <title>Genome sequence of the progenitor of the wheat D genome Aegilops tauschii.</title>
        <authorList>
            <person name="Luo M.C."/>
            <person name="Gu Y.Q."/>
            <person name="Puiu D."/>
            <person name="Wang H."/>
            <person name="Twardziok S.O."/>
            <person name="Deal K.R."/>
            <person name="Huo N."/>
            <person name="Zhu T."/>
            <person name="Wang L."/>
            <person name="Wang Y."/>
            <person name="McGuire P.E."/>
            <person name="Liu S."/>
            <person name="Long H."/>
            <person name="Ramasamy R.K."/>
            <person name="Rodriguez J.C."/>
            <person name="Van S.L."/>
            <person name="Yuan L."/>
            <person name="Wang Z."/>
            <person name="Xia Z."/>
            <person name="Xiao L."/>
            <person name="Anderson O.D."/>
            <person name="Ouyang S."/>
            <person name="Liang Y."/>
            <person name="Zimin A.V."/>
            <person name="Pertea G."/>
            <person name="Qi P."/>
            <person name="Bennetzen J.L."/>
            <person name="Dai X."/>
            <person name="Dawson M.W."/>
            <person name="Muller H.G."/>
            <person name="Kugler K."/>
            <person name="Rivarola-Duarte L."/>
            <person name="Spannagl M."/>
            <person name="Mayer K.F.X."/>
            <person name="Lu F.H."/>
            <person name="Bevan M.W."/>
            <person name="Leroy P."/>
            <person name="Li P."/>
            <person name="You F.M."/>
            <person name="Sun Q."/>
            <person name="Liu Z."/>
            <person name="Lyons E."/>
            <person name="Wicker T."/>
            <person name="Salzberg S.L."/>
            <person name="Devos K.M."/>
            <person name="Dvorak J."/>
        </authorList>
    </citation>
    <scope>NUCLEOTIDE SEQUENCE [LARGE SCALE GENOMIC DNA]</scope>
    <source>
        <strain evidence="1">cv. AL8/78</strain>
    </source>
</reference>
<evidence type="ECO:0000313" key="2">
    <source>
        <dbReference type="Proteomes" id="UP000015105"/>
    </source>
</evidence>
<organism evidence="1 2">
    <name type="scientific">Aegilops tauschii subsp. strangulata</name>
    <name type="common">Goatgrass</name>
    <dbReference type="NCBI Taxonomy" id="200361"/>
    <lineage>
        <taxon>Eukaryota</taxon>
        <taxon>Viridiplantae</taxon>
        <taxon>Streptophyta</taxon>
        <taxon>Embryophyta</taxon>
        <taxon>Tracheophyta</taxon>
        <taxon>Spermatophyta</taxon>
        <taxon>Magnoliopsida</taxon>
        <taxon>Liliopsida</taxon>
        <taxon>Poales</taxon>
        <taxon>Poaceae</taxon>
        <taxon>BOP clade</taxon>
        <taxon>Pooideae</taxon>
        <taxon>Triticodae</taxon>
        <taxon>Triticeae</taxon>
        <taxon>Triticinae</taxon>
        <taxon>Aegilops</taxon>
    </lineage>
</organism>
<sequence length="42" mass="4515">KYPASPWAELSIHPSSSTSLCFPSFLPRVAVPGALLAEKKCK</sequence>
<dbReference type="AlphaFoldDB" id="A0A453QFA6"/>
<reference evidence="2" key="2">
    <citation type="journal article" date="2017" name="Nat. Plants">
        <title>The Aegilops tauschii genome reveals multiple impacts of transposons.</title>
        <authorList>
            <person name="Zhao G."/>
            <person name="Zou C."/>
            <person name="Li K."/>
            <person name="Wang K."/>
            <person name="Li T."/>
            <person name="Gao L."/>
            <person name="Zhang X."/>
            <person name="Wang H."/>
            <person name="Yang Z."/>
            <person name="Liu X."/>
            <person name="Jiang W."/>
            <person name="Mao L."/>
            <person name="Kong X."/>
            <person name="Jiao Y."/>
            <person name="Jia J."/>
        </authorList>
    </citation>
    <scope>NUCLEOTIDE SEQUENCE [LARGE SCALE GENOMIC DNA]</scope>
    <source>
        <strain evidence="2">cv. AL8/78</strain>
    </source>
</reference>
<proteinExistence type="predicted"/>
<keyword evidence="2" id="KW-1185">Reference proteome</keyword>
<name>A0A453QFA6_AEGTS</name>
<protein>
    <submittedName>
        <fullName evidence="1">Uncharacterized protein</fullName>
    </submittedName>
</protein>
<reference evidence="1" key="5">
    <citation type="journal article" date="2021" name="G3 (Bethesda)">
        <title>Aegilops tauschii genome assembly Aet v5.0 features greater sequence contiguity and improved annotation.</title>
        <authorList>
            <person name="Wang L."/>
            <person name="Zhu T."/>
            <person name="Rodriguez J.C."/>
            <person name="Deal K.R."/>
            <person name="Dubcovsky J."/>
            <person name="McGuire P.E."/>
            <person name="Lux T."/>
            <person name="Spannagl M."/>
            <person name="Mayer K.F.X."/>
            <person name="Baldrich P."/>
            <person name="Meyers B.C."/>
            <person name="Huo N."/>
            <person name="Gu Y.Q."/>
            <person name="Zhou H."/>
            <person name="Devos K.M."/>
            <person name="Bennetzen J.L."/>
            <person name="Unver T."/>
            <person name="Budak H."/>
            <person name="Gulick P.J."/>
            <person name="Galiba G."/>
            <person name="Kalapos B."/>
            <person name="Nelson D.R."/>
            <person name="Li P."/>
            <person name="You F.M."/>
            <person name="Luo M.C."/>
            <person name="Dvorak J."/>
        </authorList>
    </citation>
    <scope>NUCLEOTIDE SEQUENCE [LARGE SCALE GENOMIC DNA]</scope>
    <source>
        <strain evidence="1">cv. AL8/78</strain>
    </source>
</reference>
<dbReference type="Gramene" id="AET7Gv20089400.3">
    <property type="protein sequence ID" value="AET7Gv20089400.3"/>
    <property type="gene ID" value="AET7Gv20089400"/>
</dbReference>
<accession>A0A453QFA6</accession>
<reference evidence="1" key="4">
    <citation type="submission" date="2019-03" db="UniProtKB">
        <authorList>
            <consortium name="EnsemblPlants"/>
        </authorList>
    </citation>
    <scope>IDENTIFICATION</scope>
</reference>
<reference evidence="2" key="1">
    <citation type="journal article" date="2014" name="Science">
        <title>Ancient hybridizations among the ancestral genomes of bread wheat.</title>
        <authorList>
            <consortium name="International Wheat Genome Sequencing Consortium,"/>
            <person name="Marcussen T."/>
            <person name="Sandve S.R."/>
            <person name="Heier L."/>
            <person name="Spannagl M."/>
            <person name="Pfeifer M."/>
            <person name="Jakobsen K.S."/>
            <person name="Wulff B.B."/>
            <person name="Steuernagel B."/>
            <person name="Mayer K.F."/>
            <person name="Olsen O.A."/>
        </authorList>
    </citation>
    <scope>NUCLEOTIDE SEQUENCE [LARGE SCALE GENOMIC DNA]</scope>
    <source>
        <strain evidence="2">cv. AL8/78</strain>
    </source>
</reference>
<evidence type="ECO:0000313" key="1">
    <source>
        <dbReference type="EnsemblPlants" id="AET7Gv20089400.3"/>
    </source>
</evidence>
<dbReference type="EnsemblPlants" id="AET7Gv20089400.3">
    <property type="protein sequence ID" value="AET7Gv20089400.3"/>
    <property type="gene ID" value="AET7Gv20089400"/>
</dbReference>
<dbReference type="Proteomes" id="UP000015105">
    <property type="component" value="Chromosome 7D"/>
</dbReference>